<reference evidence="10" key="1">
    <citation type="submission" date="2019-09" db="EMBL/GenBank/DDBJ databases">
        <title>Antimicrobial potential of Antarctic Bacteria.</title>
        <authorList>
            <person name="Benaud N."/>
            <person name="Edwards R.J."/>
            <person name="Ferrari B.C."/>
        </authorList>
    </citation>
    <scope>NUCLEOTIDE SEQUENCE [LARGE SCALE GENOMIC DNA]</scope>
    <source>
        <strain evidence="10">SPB151</strain>
    </source>
</reference>
<name>A0A7G6WSZ4_9ACTN</name>
<dbReference type="InterPro" id="IPR022398">
    <property type="entry name" value="Peptidase_S8_His-AS"/>
</dbReference>
<dbReference type="GO" id="GO:0006508">
    <property type="term" value="P:proteolysis"/>
    <property type="evidence" value="ECO:0007669"/>
    <property type="project" value="UniProtKB-KW"/>
</dbReference>
<dbReference type="InterPro" id="IPR036852">
    <property type="entry name" value="Peptidase_S8/S53_dom_sf"/>
</dbReference>
<accession>A0A7G6WSZ4</accession>
<dbReference type="Proteomes" id="UP000515563">
    <property type="component" value="Chromosome"/>
</dbReference>
<keyword evidence="10" id="KW-1185">Reference proteome</keyword>
<sequence>MNPLATSRRLRAVLVPRVGSSVSDSGDQVRASRWRRKGREVRAWAPVAQRNFRHGALGVAAATGLAVTGLVTTASASEAPPAKAGATIRGAGSPTAIPGSYVVVFAGNRSAAATRATTQSLATSYDVKVRRQFSSSIKGFSANMTEEQATKMAGDTRVAFVQQNQKVTANQDDPAWGLDRTDQRDLPLDKKFEPSATADNVNVYVIDTGIYAEHKDFGGRASVGTDTVGDGQNGVDCMGHGSHVAGTIAGTNFGLAKGAKIIAVRVLDCNGSGTTESVVGGIDWVTKNAKKPAVANMSLGGGTDAALDAAVKASIDSGVTYAVAAGNDGSDACGSSPADQPDAITVGATDDKDAKATFSNFGKCVDVFGPGVDIESVGITAPDATAKMSGTSMATPHVAGGIALYLSAHPDAKPADVATALVGAATSDKVDDPGTDSPNKLLFVGKVDPAAARR</sequence>
<dbReference type="Pfam" id="PF00082">
    <property type="entry name" value="Peptidase_S8"/>
    <property type="match status" value="1"/>
</dbReference>
<comment type="similarity">
    <text evidence="1 5 6">Belongs to the peptidase S8 family.</text>
</comment>
<dbReference type="InterPro" id="IPR010259">
    <property type="entry name" value="S8pro/Inhibitor_I9"/>
</dbReference>
<dbReference type="InterPro" id="IPR023827">
    <property type="entry name" value="Peptidase_S8_Asp-AS"/>
</dbReference>
<keyword evidence="3 5" id="KW-0378">Hydrolase</keyword>
<dbReference type="GO" id="GO:0005615">
    <property type="term" value="C:extracellular space"/>
    <property type="evidence" value="ECO:0007669"/>
    <property type="project" value="TreeGrafter"/>
</dbReference>
<evidence type="ECO:0000256" key="1">
    <source>
        <dbReference type="ARBA" id="ARBA00011073"/>
    </source>
</evidence>
<dbReference type="InterPro" id="IPR050131">
    <property type="entry name" value="Peptidase_S8_subtilisin-like"/>
</dbReference>
<evidence type="ECO:0000256" key="4">
    <source>
        <dbReference type="ARBA" id="ARBA00022825"/>
    </source>
</evidence>
<evidence type="ECO:0000256" key="2">
    <source>
        <dbReference type="ARBA" id="ARBA00022670"/>
    </source>
</evidence>
<feature type="active site" description="Charge relay system" evidence="5">
    <location>
        <position position="240"/>
    </location>
</feature>
<dbReference type="PANTHER" id="PTHR43806">
    <property type="entry name" value="PEPTIDASE S8"/>
    <property type="match status" value="1"/>
</dbReference>
<gene>
    <name evidence="9" type="ORF">F1D05_03280</name>
</gene>
<dbReference type="PROSITE" id="PS00136">
    <property type="entry name" value="SUBTILASE_ASP"/>
    <property type="match status" value="1"/>
</dbReference>
<dbReference type="CDD" id="cd04077">
    <property type="entry name" value="Peptidases_S8_PCSK9_ProteinaseK_like"/>
    <property type="match status" value="1"/>
</dbReference>
<evidence type="ECO:0000259" key="8">
    <source>
        <dbReference type="Pfam" id="PF05922"/>
    </source>
</evidence>
<organism evidence="9 10">
    <name type="scientific">Kribbella qitaiheensis</name>
    <dbReference type="NCBI Taxonomy" id="1544730"/>
    <lineage>
        <taxon>Bacteria</taxon>
        <taxon>Bacillati</taxon>
        <taxon>Actinomycetota</taxon>
        <taxon>Actinomycetes</taxon>
        <taxon>Propionibacteriales</taxon>
        <taxon>Kribbellaceae</taxon>
        <taxon>Kribbella</taxon>
    </lineage>
</organism>
<dbReference type="InterPro" id="IPR037045">
    <property type="entry name" value="S8pro/Inhibitor_I9_sf"/>
</dbReference>
<dbReference type="SUPFAM" id="SSF52743">
    <property type="entry name" value="Subtilisin-like"/>
    <property type="match status" value="1"/>
</dbReference>
<dbReference type="GO" id="GO:0004252">
    <property type="term" value="F:serine-type endopeptidase activity"/>
    <property type="evidence" value="ECO:0007669"/>
    <property type="project" value="UniProtKB-UniRule"/>
</dbReference>
<dbReference type="KEGG" id="kqi:F1D05_03280"/>
<dbReference type="EMBL" id="CP043661">
    <property type="protein sequence ID" value="QNE17109.1"/>
    <property type="molecule type" value="Genomic_DNA"/>
</dbReference>
<proteinExistence type="inferred from homology"/>
<evidence type="ECO:0000256" key="5">
    <source>
        <dbReference type="PROSITE-ProRule" id="PRU01240"/>
    </source>
</evidence>
<feature type="active site" description="Charge relay system" evidence="5">
    <location>
        <position position="207"/>
    </location>
</feature>
<evidence type="ECO:0000313" key="9">
    <source>
        <dbReference type="EMBL" id="QNE17109.1"/>
    </source>
</evidence>
<dbReference type="AlphaFoldDB" id="A0A7G6WSZ4"/>
<dbReference type="InterPro" id="IPR015500">
    <property type="entry name" value="Peptidase_S8_subtilisin-rel"/>
</dbReference>
<dbReference type="PRINTS" id="PR00723">
    <property type="entry name" value="SUBTILISIN"/>
</dbReference>
<dbReference type="Pfam" id="PF05922">
    <property type="entry name" value="Inhibitor_I9"/>
    <property type="match status" value="1"/>
</dbReference>
<keyword evidence="2 5" id="KW-0645">Protease</keyword>
<dbReference type="InterPro" id="IPR023828">
    <property type="entry name" value="Peptidase_S8_Ser-AS"/>
</dbReference>
<feature type="active site" description="Charge relay system" evidence="5">
    <location>
        <position position="392"/>
    </location>
</feature>
<dbReference type="Gene3D" id="3.40.50.200">
    <property type="entry name" value="Peptidase S8/S53 domain"/>
    <property type="match status" value="1"/>
</dbReference>
<dbReference type="SUPFAM" id="SSF54897">
    <property type="entry name" value="Protease propeptides/inhibitors"/>
    <property type="match status" value="1"/>
</dbReference>
<keyword evidence="4 5" id="KW-0720">Serine protease</keyword>
<reference evidence="9 10" key="2">
    <citation type="journal article" date="2020" name="Microbiol. Resour. Announc.">
        <title>Antarctic desert soil bacteria exhibit high novel natural product potential, evaluated through long-read genome sequencing and comparative genomics.</title>
        <authorList>
            <person name="Benaud N."/>
            <person name="Edwards R.J."/>
            <person name="Amos T.G."/>
            <person name="D'Agostino P.M."/>
            <person name="Gutierrez-Chavez C."/>
            <person name="Montgomery K."/>
            <person name="Nicetic I."/>
            <person name="Ferrari B.C."/>
        </authorList>
    </citation>
    <scope>NUCLEOTIDE SEQUENCE [LARGE SCALE GENOMIC DNA]</scope>
    <source>
        <strain evidence="9 10">SPB151</strain>
    </source>
</reference>
<dbReference type="PANTHER" id="PTHR43806:SF11">
    <property type="entry name" value="CEREVISIN-RELATED"/>
    <property type="match status" value="1"/>
</dbReference>
<evidence type="ECO:0000256" key="6">
    <source>
        <dbReference type="RuleBase" id="RU003355"/>
    </source>
</evidence>
<dbReference type="FunFam" id="3.40.50.200:FF:000014">
    <property type="entry name" value="Proteinase K"/>
    <property type="match status" value="1"/>
</dbReference>
<evidence type="ECO:0000259" key="7">
    <source>
        <dbReference type="Pfam" id="PF00082"/>
    </source>
</evidence>
<protein>
    <submittedName>
        <fullName evidence="9">S8 family peptidase</fullName>
    </submittedName>
</protein>
<dbReference type="InterPro" id="IPR000209">
    <property type="entry name" value="Peptidase_S8/S53_dom"/>
</dbReference>
<evidence type="ECO:0000313" key="10">
    <source>
        <dbReference type="Proteomes" id="UP000515563"/>
    </source>
</evidence>
<dbReference type="PROSITE" id="PS00137">
    <property type="entry name" value="SUBTILASE_HIS"/>
    <property type="match status" value="1"/>
</dbReference>
<dbReference type="PROSITE" id="PS00138">
    <property type="entry name" value="SUBTILASE_SER"/>
    <property type="match status" value="1"/>
</dbReference>
<dbReference type="InterPro" id="IPR034193">
    <property type="entry name" value="PCSK9_ProteinaseK-like"/>
</dbReference>
<feature type="domain" description="Peptidase S8/S53" evidence="7">
    <location>
        <begin position="199"/>
        <end position="428"/>
    </location>
</feature>
<feature type="domain" description="Inhibitor I9" evidence="8">
    <location>
        <begin position="100"/>
        <end position="168"/>
    </location>
</feature>
<dbReference type="PROSITE" id="PS51892">
    <property type="entry name" value="SUBTILASE"/>
    <property type="match status" value="1"/>
</dbReference>
<evidence type="ECO:0000256" key="3">
    <source>
        <dbReference type="ARBA" id="ARBA00022801"/>
    </source>
</evidence>
<dbReference type="Gene3D" id="3.30.70.80">
    <property type="entry name" value="Peptidase S8 propeptide/proteinase inhibitor I9"/>
    <property type="match status" value="1"/>
</dbReference>